<comment type="caution">
    <text evidence="2">The sequence shown here is derived from an EMBL/GenBank/DDBJ whole genome shotgun (WGS) entry which is preliminary data.</text>
</comment>
<dbReference type="RefSeq" id="WP_039188188.1">
    <property type="nucleotide sequence ID" value="NZ_JRFJ01000001.1"/>
</dbReference>
<feature type="chain" id="PRO_5002081264" description="Secreted protein" evidence="1">
    <location>
        <begin position="30"/>
        <end position="264"/>
    </location>
</feature>
<dbReference type="PANTHER" id="PTHR36057">
    <property type="match status" value="1"/>
</dbReference>
<dbReference type="OrthoDB" id="9808254at2"/>
<sequence length="264" mass="28139">MTTTSRPPLWTLLAVAGLAGTLGTGPAMAQSASSDDFRGVVELFTSQGCASCPPADDVLARLSDEHGIVALSYNVDYWDYIGWKDQLATRQNTERQRSYAKAFRTSSVYTPQVVVNGTGDFIGSRDKEISQALKSSPLATGQDALARVAMNVVDETLQVRAKLVGPATENPPVLVLVTYQDRIETPVLKGENSGHHIVNRHAVSEFKVVGTVSETKPLEIDIPVSMLQEGARGAIGCAVLLQAVDASGTPGRILAAAQLEFVDD</sequence>
<proteinExistence type="predicted"/>
<dbReference type="EMBL" id="JRFJ01000001">
    <property type="protein sequence ID" value="KHJ55341.1"/>
    <property type="molecule type" value="Genomic_DNA"/>
</dbReference>
<organism evidence="2 3">
    <name type="scientific">Aureimonas altamirensis</name>
    <dbReference type="NCBI Taxonomy" id="370622"/>
    <lineage>
        <taxon>Bacteria</taxon>
        <taxon>Pseudomonadati</taxon>
        <taxon>Pseudomonadota</taxon>
        <taxon>Alphaproteobacteria</taxon>
        <taxon>Hyphomicrobiales</taxon>
        <taxon>Aurantimonadaceae</taxon>
        <taxon>Aureimonas</taxon>
    </lineage>
</organism>
<name>A0A0B1Q7I8_9HYPH</name>
<evidence type="ECO:0000313" key="3">
    <source>
        <dbReference type="Proteomes" id="UP000030826"/>
    </source>
</evidence>
<dbReference type="Pfam" id="PF06764">
    <property type="entry name" value="DUF1223"/>
    <property type="match status" value="1"/>
</dbReference>
<dbReference type="InterPro" id="IPR010634">
    <property type="entry name" value="DUF1223"/>
</dbReference>
<evidence type="ECO:0000313" key="2">
    <source>
        <dbReference type="EMBL" id="KHJ55341.1"/>
    </source>
</evidence>
<accession>A0A0B1Q7I8</accession>
<evidence type="ECO:0000256" key="1">
    <source>
        <dbReference type="SAM" id="SignalP"/>
    </source>
</evidence>
<keyword evidence="1" id="KW-0732">Signal</keyword>
<gene>
    <name evidence="2" type="ORF">LA66_01315</name>
</gene>
<dbReference type="Proteomes" id="UP000030826">
    <property type="component" value="Unassembled WGS sequence"/>
</dbReference>
<feature type="signal peptide" evidence="1">
    <location>
        <begin position="1"/>
        <end position="29"/>
    </location>
</feature>
<dbReference type="STRING" id="370622.LA66_01315"/>
<dbReference type="AlphaFoldDB" id="A0A0B1Q7I8"/>
<dbReference type="SUPFAM" id="SSF52833">
    <property type="entry name" value="Thioredoxin-like"/>
    <property type="match status" value="1"/>
</dbReference>
<dbReference type="InterPro" id="IPR036249">
    <property type="entry name" value="Thioredoxin-like_sf"/>
</dbReference>
<dbReference type="PANTHER" id="PTHR36057:SF1">
    <property type="entry name" value="LIPOPROTEIN LIPID ATTACHMENT SITE-LIKE PROTEIN, PUTATIVE (DUF1223)-RELATED"/>
    <property type="match status" value="1"/>
</dbReference>
<evidence type="ECO:0008006" key="4">
    <source>
        <dbReference type="Google" id="ProtNLM"/>
    </source>
</evidence>
<reference evidence="2 3" key="1">
    <citation type="submission" date="2014-09" db="EMBL/GenBank/DDBJ databases">
        <title>Isolation and characterization of Aurantimonas altamirensis ON-56566 from clinical sample following a dog bite.</title>
        <authorList>
            <person name="Eshaghi A."/>
            <person name="Li A."/>
            <person name="Shahinas D."/>
            <person name="Bahn P."/>
            <person name="Kus J.V."/>
            <person name="Patel S.N."/>
        </authorList>
    </citation>
    <scope>NUCLEOTIDE SEQUENCE [LARGE SCALE GENOMIC DNA]</scope>
    <source>
        <strain evidence="2 3">ON-56566</strain>
    </source>
</reference>
<protein>
    <recommendedName>
        <fullName evidence="4">Secreted protein</fullName>
    </recommendedName>
</protein>